<dbReference type="Gene3D" id="1.10.540.10">
    <property type="entry name" value="Acyl-CoA dehydrogenase/oxidase, N-terminal domain"/>
    <property type="match status" value="1"/>
</dbReference>
<dbReference type="Pfam" id="PF00441">
    <property type="entry name" value="Acyl-CoA_dh_1"/>
    <property type="match status" value="1"/>
</dbReference>
<keyword evidence="9" id="KW-1185">Reference proteome</keyword>
<dbReference type="Pfam" id="PF02771">
    <property type="entry name" value="Acyl-CoA_dh_N"/>
    <property type="match status" value="1"/>
</dbReference>
<evidence type="ECO:0000256" key="5">
    <source>
        <dbReference type="ARBA" id="ARBA00023002"/>
    </source>
</evidence>
<dbReference type="GO" id="GO:0050660">
    <property type="term" value="F:flavin adenine dinucleotide binding"/>
    <property type="evidence" value="ECO:0007669"/>
    <property type="project" value="InterPro"/>
</dbReference>
<comment type="cofactor">
    <cofactor evidence="1">
        <name>FAD</name>
        <dbReference type="ChEBI" id="CHEBI:57692"/>
    </cofactor>
</comment>
<evidence type="ECO:0000256" key="1">
    <source>
        <dbReference type="ARBA" id="ARBA00001974"/>
    </source>
</evidence>
<dbReference type="Proteomes" id="UP000649829">
    <property type="component" value="Unassembled WGS sequence"/>
</dbReference>
<protein>
    <submittedName>
        <fullName evidence="8">Acyl-CoA dehydrogenase</fullName>
    </submittedName>
</protein>
<evidence type="ECO:0000313" key="9">
    <source>
        <dbReference type="Proteomes" id="UP000649829"/>
    </source>
</evidence>
<dbReference type="EMBL" id="BMLF01000001">
    <property type="protein sequence ID" value="GGL89099.1"/>
    <property type="molecule type" value="Genomic_DNA"/>
</dbReference>
<organism evidence="8 9">
    <name type="scientific">Pseudooceanicola nanhaiensis</name>
    <dbReference type="NCBI Taxonomy" id="375761"/>
    <lineage>
        <taxon>Bacteria</taxon>
        <taxon>Pseudomonadati</taxon>
        <taxon>Pseudomonadota</taxon>
        <taxon>Alphaproteobacteria</taxon>
        <taxon>Rhodobacterales</taxon>
        <taxon>Paracoccaceae</taxon>
        <taxon>Pseudooceanicola</taxon>
    </lineage>
</organism>
<feature type="domain" description="Acyl-CoA dehydrogenase/oxidase N-terminal" evidence="7">
    <location>
        <begin position="12"/>
        <end position="97"/>
    </location>
</feature>
<keyword evidence="3" id="KW-0285">Flavoprotein</keyword>
<dbReference type="GO" id="GO:0003995">
    <property type="term" value="F:acyl-CoA dehydrogenase activity"/>
    <property type="evidence" value="ECO:0007669"/>
    <property type="project" value="TreeGrafter"/>
</dbReference>
<evidence type="ECO:0000256" key="3">
    <source>
        <dbReference type="ARBA" id="ARBA00022630"/>
    </source>
</evidence>
<evidence type="ECO:0000256" key="2">
    <source>
        <dbReference type="ARBA" id="ARBA00009347"/>
    </source>
</evidence>
<reference evidence="8" key="2">
    <citation type="submission" date="2020-09" db="EMBL/GenBank/DDBJ databases">
        <authorList>
            <person name="Sun Q."/>
            <person name="Zhou Y."/>
        </authorList>
    </citation>
    <scope>NUCLEOTIDE SEQUENCE</scope>
    <source>
        <strain evidence="8">CGMCC 1.6293</strain>
    </source>
</reference>
<dbReference type="AlphaFoldDB" id="A0A917SLW0"/>
<evidence type="ECO:0000259" key="6">
    <source>
        <dbReference type="Pfam" id="PF00441"/>
    </source>
</evidence>
<evidence type="ECO:0000313" key="8">
    <source>
        <dbReference type="EMBL" id="GGL89099.1"/>
    </source>
</evidence>
<dbReference type="InterPro" id="IPR037069">
    <property type="entry name" value="AcylCoA_DH/ox_N_sf"/>
</dbReference>
<evidence type="ECO:0000256" key="4">
    <source>
        <dbReference type="ARBA" id="ARBA00022827"/>
    </source>
</evidence>
<feature type="domain" description="Acyl-CoA dehydrogenase/oxidase C-terminal" evidence="6">
    <location>
        <begin position="202"/>
        <end position="324"/>
    </location>
</feature>
<dbReference type="RefSeq" id="WP_028285803.1">
    <property type="nucleotide sequence ID" value="NZ_BMLF01000001.1"/>
</dbReference>
<proteinExistence type="inferred from homology"/>
<dbReference type="InterPro" id="IPR009075">
    <property type="entry name" value="AcylCo_DH/oxidase_C"/>
</dbReference>
<keyword evidence="4" id="KW-0274">FAD</keyword>
<dbReference type="Gene3D" id="1.20.140.10">
    <property type="entry name" value="Butyryl-CoA Dehydrogenase, subunit A, domain 3"/>
    <property type="match status" value="1"/>
</dbReference>
<gene>
    <name evidence="8" type="ORF">GCM10011534_09050</name>
</gene>
<dbReference type="InterPro" id="IPR013786">
    <property type="entry name" value="AcylCoA_DH/ox_N"/>
</dbReference>
<dbReference type="InterPro" id="IPR036250">
    <property type="entry name" value="AcylCo_DH-like_C"/>
</dbReference>
<accession>A0A917SLW0</accession>
<reference evidence="8" key="1">
    <citation type="journal article" date="2014" name="Int. J. Syst. Evol. Microbiol.">
        <title>Complete genome sequence of Corynebacterium casei LMG S-19264T (=DSM 44701T), isolated from a smear-ripened cheese.</title>
        <authorList>
            <consortium name="US DOE Joint Genome Institute (JGI-PGF)"/>
            <person name="Walter F."/>
            <person name="Albersmeier A."/>
            <person name="Kalinowski J."/>
            <person name="Ruckert C."/>
        </authorList>
    </citation>
    <scope>NUCLEOTIDE SEQUENCE</scope>
    <source>
        <strain evidence="8">CGMCC 1.6293</strain>
    </source>
</reference>
<evidence type="ECO:0000259" key="7">
    <source>
        <dbReference type="Pfam" id="PF02771"/>
    </source>
</evidence>
<dbReference type="SUPFAM" id="SSF56645">
    <property type="entry name" value="Acyl-CoA dehydrogenase NM domain-like"/>
    <property type="match status" value="1"/>
</dbReference>
<name>A0A917SLW0_9RHOB</name>
<dbReference type="PANTHER" id="PTHR43884:SF20">
    <property type="entry name" value="ACYL-COA DEHYDROGENASE FADE28"/>
    <property type="match status" value="1"/>
</dbReference>
<keyword evidence="5" id="KW-0560">Oxidoreductase</keyword>
<dbReference type="PANTHER" id="PTHR43884">
    <property type="entry name" value="ACYL-COA DEHYDROGENASE"/>
    <property type="match status" value="1"/>
</dbReference>
<sequence>MALDSDDIHVATAERIFSDRADLQTVAHDRDGAYRASLWQAVEENGLTIAMVPEEAGGVGLTLEEAFSLLRAAGRHAVSVPLAETMLANWALAAAGLEIREGVLVPLVPAPRGHLAIDAEGRVTGVCPEVPFGREAGAFVALCDGPDGPVIALLDPAACRIEEGTALSYEPLDWVHVEGAPAMASAPAGTAAALPEMAATARANQIAGALERMLDATVQYAQDRRAFERPISKFQAVQHLLARLGEECAAAVAAAGSAADTLSRGETGDALLLEVAAAKVRCGEAAEAASGIAHQVHGAIGITREHALHRLTLNALAWREDYGTEAHWALKLGQLVSAGGADALWPLLASR</sequence>
<dbReference type="InterPro" id="IPR009100">
    <property type="entry name" value="AcylCoA_DH/oxidase_NM_dom_sf"/>
</dbReference>
<comment type="similarity">
    <text evidence="2">Belongs to the acyl-CoA dehydrogenase family.</text>
</comment>
<comment type="caution">
    <text evidence="8">The sequence shown here is derived from an EMBL/GenBank/DDBJ whole genome shotgun (WGS) entry which is preliminary data.</text>
</comment>
<dbReference type="SUPFAM" id="SSF47203">
    <property type="entry name" value="Acyl-CoA dehydrogenase C-terminal domain-like"/>
    <property type="match status" value="1"/>
</dbReference>